<name>A0A537LAM7_9BACT</name>
<evidence type="ECO:0000256" key="1">
    <source>
        <dbReference type="ARBA" id="ARBA00004141"/>
    </source>
</evidence>
<dbReference type="Gene3D" id="1.25.40.10">
    <property type="entry name" value="Tetratricopeptide repeat domain"/>
    <property type="match status" value="2"/>
</dbReference>
<reference evidence="7 8" key="1">
    <citation type="journal article" date="2019" name="Nat. Microbiol.">
        <title>Mediterranean grassland soil C-N compound turnover is dependent on rainfall and depth, and is mediated by genomically divergent microorganisms.</title>
        <authorList>
            <person name="Diamond S."/>
            <person name="Andeer P.F."/>
            <person name="Li Z."/>
            <person name="Crits-Christoph A."/>
            <person name="Burstein D."/>
            <person name="Anantharaman K."/>
            <person name="Lane K.R."/>
            <person name="Thomas B.C."/>
            <person name="Pan C."/>
            <person name="Northen T.R."/>
            <person name="Banfield J.F."/>
        </authorList>
    </citation>
    <scope>NUCLEOTIDE SEQUENCE [LARGE SCALE GENOMIC DNA]</scope>
    <source>
        <strain evidence="7">NP_4</strain>
    </source>
</reference>
<organism evidence="7 8">
    <name type="scientific">Candidatus Segetimicrobium genomatis</name>
    <dbReference type="NCBI Taxonomy" id="2569760"/>
    <lineage>
        <taxon>Bacteria</taxon>
        <taxon>Bacillati</taxon>
        <taxon>Candidatus Sysuimicrobiota</taxon>
        <taxon>Candidatus Sysuimicrobiia</taxon>
        <taxon>Candidatus Sysuimicrobiales</taxon>
        <taxon>Candidatus Segetimicrobiaceae</taxon>
        <taxon>Candidatus Segetimicrobium</taxon>
    </lineage>
</organism>
<evidence type="ECO:0000313" key="8">
    <source>
        <dbReference type="Proteomes" id="UP000319353"/>
    </source>
</evidence>
<comment type="caution">
    <text evidence="7">The sequence shown here is derived from an EMBL/GenBank/DDBJ whole genome shotgun (WGS) entry which is preliminary data.</text>
</comment>
<dbReference type="Pfam" id="PF04932">
    <property type="entry name" value="Wzy_C"/>
    <property type="match status" value="1"/>
</dbReference>
<feature type="transmembrane region" description="Helical" evidence="5">
    <location>
        <begin position="343"/>
        <end position="362"/>
    </location>
</feature>
<feature type="transmembrane region" description="Helical" evidence="5">
    <location>
        <begin position="163"/>
        <end position="181"/>
    </location>
</feature>
<dbReference type="InterPro" id="IPR007016">
    <property type="entry name" value="O-antigen_ligase-rel_domated"/>
</dbReference>
<feature type="transmembrane region" description="Helical" evidence="5">
    <location>
        <begin position="399"/>
        <end position="417"/>
    </location>
</feature>
<feature type="transmembrane region" description="Helical" evidence="5">
    <location>
        <begin position="130"/>
        <end position="151"/>
    </location>
</feature>
<keyword evidence="3 5" id="KW-1133">Transmembrane helix</keyword>
<keyword evidence="4 5" id="KW-0472">Membrane</keyword>
<dbReference type="InterPro" id="IPR051533">
    <property type="entry name" value="WaaL-like"/>
</dbReference>
<evidence type="ECO:0000256" key="3">
    <source>
        <dbReference type="ARBA" id="ARBA00022989"/>
    </source>
</evidence>
<protein>
    <recommendedName>
        <fullName evidence="6">O-antigen ligase-related domain-containing protein</fullName>
    </recommendedName>
</protein>
<dbReference type="GO" id="GO:0016020">
    <property type="term" value="C:membrane"/>
    <property type="evidence" value="ECO:0007669"/>
    <property type="project" value="UniProtKB-SubCell"/>
</dbReference>
<sequence length="666" mass="72048">MSAISTAVNRISLAGRLIGARVHLTSFVPLLVLLVLFKLAISDGGRHPSTLTLAQTAVYILVIGLAAAGALELTRLGAGLLLVTAAAAFSTVWSVQLDVSLHELLRWLMYFGIAVSTASTLRSPAAARRFVDGAVVIAGWLCLIGLFIFWGANTPGLRWSSTFYWPNPFAAFLLLVLPVELSRYVHATGTREALPHGALSVLLAGSLVLTYTRGAWVSLLLIVPLALLTVRPASWTRTVSRLALAGLATAIAVAVLIRSPGSGSGLVIEDLFGRVASASDAQDYAVQGRLRFWRAGLAIFMDHPMVGTGPGTFGAMHTAYQRDVRYYARDAHSLYVQTASEGGVMGLAALAVMLSVLVATWVSALRATSKTRAYPLVVGIGLGLAAFFVHSGLDMDWMFPANPAMAMLMAGALAWFAKDGVADQAPVRSTMLRWQRLAVIGTVLSAVALTQVAHLAERQFVRGQALARSGRWQDAAERYAQAARWDPWSPRYLAAEAGALRQLDPPRRDAAEGALRRAMAVDRMNAAHPIRLASLLMQGSSDEPAALPEAEELLKQALRLDPWNRPEAYRMLAAIYLRQGRSADAEHLYRQVVPQYLGKGLGQATVLYAFLWPEVTRLILDAADLMVRRGDVAEPMMWLREVLAEDPGARAVAQRLSELEALPRLR</sequence>
<feature type="transmembrane region" description="Helical" evidence="5">
    <location>
        <begin position="437"/>
        <end position="456"/>
    </location>
</feature>
<dbReference type="InterPro" id="IPR011990">
    <property type="entry name" value="TPR-like_helical_dom_sf"/>
</dbReference>
<feature type="transmembrane region" description="Helical" evidence="5">
    <location>
        <begin position="242"/>
        <end position="261"/>
    </location>
</feature>
<gene>
    <name evidence="7" type="ORF">E6H01_03815</name>
</gene>
<keyword evidence="2 5" id="KW-0812">Transmembrane</keyword>
<evidence type="ECO:0000259" key="6">
    <source>
        <dbReference type="Pfam" id="PF04932"/>
    </source>
</evidence>
<feature type="transmembrane region" description="Helical" evidence="5">
    <location>
        <begin position="215"/>
        <end position="230"/>
    </location>
</feature>
<comment type="subcellular location">
    <subcellularLocation>
        <location evidence="1">Membrane</location>
        <topology evidence="1">Multi-pass membrane protein</topology>
    </subcellularLocation>
</comment>
<dbReference type="AlphaFoldDB" id="A0A537LAM7"/>
<feature type="transmembrane region" description="Helical" evidence="5">
    <location>
        <begin position="374"/>
        <end position="393"/>
    </location>
</feature>
<dbReference type="Pfam" id="PF14559">
    <property type="entry name" value="TPR_19"/>
    <property type="match status" value="1"/>
</dbReference>
<evidence type="ECO:0000256" key="2">
    <source>
        <dbReference type="ARBA" id="ARBA00022692"/>
    </source>
</evidence>
<feature type="transmembrane region" description="Helical" evidence="5">
    <location>
        <begin position="193"/>
        <end position="209"/>
    </location>
</feature>
<evidence type="ECO:0000313" key="7">
    <source>
        <dbReference type="EMBL" id="TMJ05000.1"/>
    </source>
</evidence>
<dbReference type="Proteomes" id="UP000319353">
    <property type="component" value="Unassembled WGS sequence"/>
</dbReference>
<dbReference type="EMBL" id="VBAL01000035">
    <property type="protein sequence ID" value="TMJ05000.1"/>
    <property type="molecule type" value="Genomic_DNA"/>
</dbReference>
<evidence type="ECO:0000256" key="4">
    <source>
        <dbReference type="ARBA" id="ARBA00023136"/>
    </source>
</evidence>
<evidence type="ECO:0000256" key="5">
    <source>
        <dbReference type="SAM" id="Phobius"/>
    </source>
</evidence>
<feature type="transmembrane region" description="Helical" evidence="5">
    <location>
        <begin position="78"/>
        <end position="95"/>
    </location>
</feature>
<proteinExistence type="predicted"/>
<dbReference type="SUPFAM" id="SSF48452">
    <property type="entry name" value="TPR-like"/>
    <property type="match status" value="1"/>
</dbReference>
<accession>A0A537LAM7</accession>
<feature type="transmembrane region" description="Helical" evidence="5">
    <location>
        <begin position="107"/>
        <end position="123"/>
    </location>
</feature>
<feature type="transmembrane region" description="Helical" evidence="5">
    <location>
        <begin position="53"/>
        <end position="71"/>
    </location>
</feature>
<feature type="transmembrane region" description="Helical" evidence="5">
    <location>
        <begin position="20"/>
        <end position="41"/>
    </location>
</feature>
<feature type="domain" description="O-antigen ligase-related" evidence="6">
    <location>
        <begin position="199"/>
        <end position="350"/>
    </location>
</feature>
<dbReference type="PANTHER" id="PTHR37422">
    <property type="entry name" value="TEICHURONIC ACID BIOSYNTHESIS PROTEIN TUAE"/>
    <property type="match status" value="1"/>
</dbReference>
<dbReference type="PANTHER" id="PTHR37422:SF13">
    <property type="entry name" value="LIPOPOLYSACCHARIDE BIOSYNTHESIS PROTEIN PA4999-RELATED"/>
    <property type="match status" value="1"/>
</dbReference>